<comment type="caution">
    <text evidence="2">The sequence shown here is derived from an EMBL/GenBank/DDBJ whole genome shotgun (WGS) entry which is preliminary data.</text>
</comment>
<name>A0A848LA66_9ACTN</name>
<accession>A0A848LA66</accession>
<dbReference type="EMBL" id="JABBNB010000114">
    <property type="protein sequence ID" value="NMO05341.1"/>
    <property type="molecule type" value="Genomic_DNA"/>
</dbReference>
<feature type="non-terminal residue" evidence="2">
    <location>
        <position position="108"/>
    </location>
</feature>
<dbReference type="AlphaFoldDB" id="A0A848LA66"/>
<dbReference type="Proteomes" id="UP000550729">
    <property type="component" value="Unassembled WGS sequence"/>
</dbReference>
<organism evidence="2 3">
    <name type="scientific">Gordonia asplenii</name>
    <dbReference type="NCBI Taxonomy" id="2725283"/>
    <lineage>
        <taxon>Bacteria</taxon>
        <taxon>Bacillati</taxon>
        <taxon>Actinomycetota</taxon>
        <taxon>Actinomycetes</taxon>
        <taxon>Mycobacteriales</taxon>
        <taxon>Gordoniaceae</taxon>
        <taxon>Gordonia</taxon>
    </lineage>
</organism>
<evidence type="ECO:0000313" key="3">
    <source>
        <dbReference type="Proteomes" id="UP000550729"/>
    </source>
</evidence>
<reference evidence="2 3" key="1">
    <citation type="submission" date="2020-04" db="EMBL/GenBank/DDBJ databases">
        <title>Gordonia sp. nov. TBRC 11910.</title>
        <authorList>
            <person name="Suriyachadkun C."/>
        </authorList>
    </citation>
    <scope>NUCLEOTIDE SEQUENCE [LARGE SCALE GENOMIC DNA]</scope>
    <source>
        <strain evidence="2 3">TBRC 11910</strain>
    </source>
</reference>
<feature type="region of interest" description="Disordered" evidence="1">
    <location>
        <begin position="59"/>
        <end position="108"/>
    </location>
</feature>
<proteinExistence type="predicted"/>
<sequence>HVVADKATVDRRAAHPGFMDGHGVVSGDHIHDLLDDPTTVIRPLGPDDELAVFLTTLNNLDDIGDPDGSTDSDDLDGVGESARPNDLDCDEVGDPTDSDGVGESARPN</sequence>
<gene>
    <name evidence="2" type="ORF">HH308_29415</name>
</gene>
<evidence type="ECO:0000313" key="2">
    <source>
        <dbReference type="EMBL" id="NMO05341.1"/>
    </source>
</evidence>
<feature type="non-terminal residue" evidence="2">
    <location>
        <position position="1"/>
    </location>
</feature>
<protein>
    <submittedName>
        <fullName evidence="2">Uncharacterized protein</fullName>
    </submittedName>
</protein>
<feature type="compositionally biased region" description="Acidic residues" evidence="1">
    <location>
        <begin position="87"/>
        <end position="97"/>
    </location>
</feature>
<keyword evidence="3" id="KW-1185">Reference proteome</keyword>
<evidence type="ECO:0000256" key="1">
    <source>
        <dbReference type="SAM" id="MobiDB-lite"/>
    </source>
</evidence>
<feature type="compositionally biased region" description="Acidic residues" evidence="1">
    <location>
        <begin position="62"/>
        <end position="77"/>
    </location>
</feature>